<dbReference type="Pfam" id="PF00144">
    <property type="entry name" value="Beta-lactamase"/>
    <property type="match status" value="1"/>
</dbReference>
<dbReference type="InterPro" id="IPR012338">
    <property type="entry name" value="Beta-lactam/transpept-like"/>
</dbReference>
<organism evidence="4 5">
    <name type="scientific">Lachnellula willkommii</name>
    <dbReference type="NCBI Taxonomy" id="215461"/>
    <lineage>
        <taxon>Eukaryota</taxon>
        <taxon>Fungi</taxon>
        <taxon>Dikarya</taxon>
        <taxon>Ascomycota</taxon>
        <taxon>Pezizomycotina</taxon>
        <taxon>Leotiomycetes</taxon>
        <taxon>Helotiales</taxon>
        <taxon>Lachnaceae</taxon>
        <taxon>Lachnellula</taxon>
    </lineage>
</organism>
<evidence type="ECO:0000313" key="4">
    <source>
        <dbReference type="EMBL" id="TVY93161.1"/>
    </source>
</evidence>
<feature type="domain" description="Beta-lactamase-related" evidence="3">
    <location>
        <begin position="28"/>
        <end position="378"/>
    </location>
</feature>
<dbReference type="PANTHER" id="PTHR43283:SF17">
    <property type="entry name" value="(LOVD), PUTATIVE (AFU_ORTHOLOGUE AFUA_5G00920)-RELATED"/>
    <property type="match status" value="1"/>
</dbReference>
<evidence type="ECO:0000259" key="3">
    <source>
        <dbReference type="Pfam" id="PF00144"/>
    </source>
</evidence>
<evidence type="ECO:0000256" key="1">
    <source>
        <dbReference type="ARBA" id="ARBA00009009"/>
    </source>
</evidence>
<comment type="similarity">
    <text evidence="1">Belongs to the class-A beta-lactamase family.</text>
</comment>
<dbReference type="InterPro" id="IPR050789">
    <property type="entry name" value="Diverse_Enzym_Activities"/>
</dbReference>
<dbReference type="InterPro" id="IPR001466">
    <property type="entry name" value="Beta-lactam-related"/>
</dbReference>
<keyword evidence="4" id="KW-0012">Acyltransferase</keyword>
<name>A0A559MJN2_9HELO</name>
<evidence type="ECO:0000313" key="5">
    <source>
        <dbReference type="Proteomes" id="UP000315522"/>
    </source>
</evidence>
<reference evidence="4 5" key="1">
    <citation type="submission" date="2018-05" db="EMBL/GenBank/DDBJ databases">
        <title>Genome sequencing and assembly of the regulated plant pathogen Lachnellula willkommii and related sister species for the development of diagnostic species identification markers.</title>
        <authorList>
            <person name="Giroux E."/>
            <person name="Bilodeau G."/>
        </authorList>
    </citation>
    <scope>NUCLEOTIDE SEQUENCE [LARGE SCALE GENOMIC DNA]</scope>
    <source>
        <strain evidence="4 5">CBS 172.35</strain>
    </source>
</reference>
<comment type="caution">
    <text evidence="4">The sequence shown here is derived from an EMBL/GenBank/DDBJ whole genome shotgun (WGS) entry which is preliminary data.</text>
</comment>
<keyword evidence="4" id="KW-0808">Transferase</keyword>
<dbReference type="Gene3D" id="3.40.710.10">
    <property type="entry name" value="DD-peptidase/beta-lactamase superfamily"/>
    <property type="match status" value="1"/>
</dbReference>
<protein>
    <submittedName>
        <fullName evidence="4">Acyltransferase</fullName>
    </submittedName>
</protein>
<dbReference type="PANTHER" id="PTHR43283">
    <property type="entry name" value="BETA-LACTAMASE-RELATED"/>
    <property type="match status" value="1"/>
</dbReference>
<dbReference type="SUPFAM" id="SSF56601">
    <property type="entry name" value="beta-lactamase/transpeptidase-like"/>
    <property type="match status" value="1"/>
</dbReference>
<sequence length="403" mass="43885">MSEFDFLLAQYTKKGNPKVHGVLAKCIDKNGNEIYSKIAGYDSLSIDASPLREDAVFKLASATKLMTSIALLQCVDRGLIDLDEPLSKIIPELDGKEVLTAGPGTAFTSEPSKRKITARHLLTHTSGLAYRLVQFVQPALMAWTATPAGQEHKNRNSKVVTEKYNTPLVFEPGDGWAYGSSLDWAGVVVSRLHNGMSLEDYMIENIWKKVGLSSPFPTFAISRDPEYAARLMQGAERTSDGHLKANDFPYLDNPQGQEGGSGLASTAKDYLAVLGDLISDSPKLLKPETISEMFTPQIAADSPSMPMLLQLRPAWDNVSGPVSGDSVNHGLGGLLLLGDAPEIRQPKNILAWSGAPNIIWFACKEAGVAGFFATQVSPFGVPEARKLIDAWKKDFWDTFKSKL</sequence>
<evidence type="ECO:0000256" key="2">
    <source>
        <dbReference type="ARBA" id="ARBA00022801"/>
    </source>
</evidence>
<keyword evidence="2" id="KW-0378">Hydrolase</keyword>
<dbReference type="GO" id="GO:0016746">
    <property type="term" value="F:acyltransferase activity"/>
    <property type="evidence" value="ECO:0007669"/>
    <property type="project" value="UniProtKB-KW"/>
</dbReference>
<gene>
    <name evidence="4" type="primary">lovD_0</name>
    <name evidence="4" type="ORF">LAWI1_G000865</name>
</gene>
<proteinExistence type="inferred from homology"/>
<dbReference type="AlphaFoldDB" id="A0A559MJN2"/>
<accession>A0A559MJN2</accession>
<dbReference type="EMBL" id="QGML01000176">
    <property type="protein sequence ID" value="TVY93161.1"/>
    <property type="molecule type" value="Genomic_DNA"/>
</dbReference>
<keyword evidence="5" id="KW-1185">Reference proteome</keyword>
<dbReference type="GO" id="GO:0016787">
    <property type="term" value="F:hydrolase activity"/>
    <property type="evidence" value="ECO:0007669"/>
    <property type="project" value="UniProtKB-KW"/>
</dbReference>
<dbReference type="Proteomes" id="UP000315522">
    <property type="component" value="Unassembled WGS sequence"/>
</dbReference>